<reference evidence="2" key="1">
    <citation type="journal article" date="2021" name="mSystems">
        <title>Bacteria and Archaea Synergistically Convert Glycine Betaine to Biogenic Methane in the Formosa Cold Seep of the South China Sea.</title>
        <authorList>
            <person name="Li L."/>
            <person name="Zhang W."/>
            <person name="Zhang S."/>
            <person name="Song L."/>
            <person name="Sun Q."/>
            <person name="Zhang H."/>
            <person name="Xiang H."/>
            <person name="Dong X."/>
        </authorList>
    </citation>
    <scope>NUCLEOTIDE SEQUENCE</scope>
    <source>
        <strain evidence="2">ZWT</strain>
    </source>
</reference>
<sequence>MNASFGLGEAIVSGIVTPDTYIVDSGEPSHQLLTQNWGLLVSCTRIFPVS</sequence>
<accession>A0A9J6NWI7</accession>
<dbReference type="Pfam" id="PF01326">
    <property type="entry name" value="PPDK_N"/>
    <property type="match status" value="1"/>
</dbReference>
<dbReference type="Gene3D" id="3.30.470.20">
    <property type="entry name" value="ATP-grasp fold, B domain"/>
    <property type="match status" value="1"/>
</dbReference>
<proteinExistence type="predicted"/>
<feature type="domain" description="Pyruvate phosphate dikinase AMP/ATP-binding" evidence="1">
    <location>
        <begin position="2"/>
        <end position="27"/>
    </location>
</feature>
<protein>
    <recommendedName>
        <fullName evidence="1">Pyruvate phosphate dikinase AMP/ATP-binding domain-containing protein</fullName>
    </recommendedName>
</protein>
<keyword evidence="3" id="KW-1185">Reference proteome</keyword>
<dbReference type="GO" id="GO:0005524">
    <property type="term" value="F:ATP binding"/>
    <property type="evidence" value="ECO:0007669"/>
    <property type="project" value="InterPro"/>
</dbReference>
<evidence type="ECO:0000259" key="1">
    <source>
        <dbReference type="Pfam" id="PF01326"/>
    </source>
</evidence>
<evidence type="ECO:0000313" key="2">
    <source>
        <dbReference type="EMBL" id="MCM1988863.1"/>
    </source>
</evidence>
<dbReference type="SUPFAM" id="SSF56059">
    <property type="entry name" value="Glutathione synthetase ATP-binding domain-like"/>
    <property type="match status" value="1"/>
</dbReference>
<dbReference type="EMBL" id="JAGSOJ010000001">
    <property type="protein sequence ID" value="MCM1988863.1"/>
    <property type="molecule type" value="Genomic_DNA"/>
</dbReference>
<gene>
    <name evidence="2" type="ORF">KDK92_03850</name>
</gene>
<evidence type="ECO:0000313" key="3">
    <source>
        <dbReference type="Proteomes" id="UP001056429"/>
    </source>
</evidence>
<dbReference type="GO" id="GO:0016301">
    <property type="term" value="F:kinase activity"/>
    <property type="evidence" value="ECO:0007669"/>
    <property type="project" value="InterPro"/>
</dbReference>
<reference evidence="2" key="2">
    <citation type="submission" date="2021-04" db="EMBL/GenBank/DDBJ databases">
        <authorList>
            <person name="Dong X."/>
        </authorList>
    </citation>
    <scope>NUCLEOTIDE SEQUENCE</scope>
    <source>
        <strain evidence="2">ZWT</strain>
    </source>
</reference>
<dbReference type="AlphaFoldDB" id="A0A9J6NWI7"/>
<dbReference type="Proteomes" id="UP001056429">
    <property type="component" value="Unassembled WGS sequence"/>
</dbReference>
<comment type="caution">
    <text evidence="2">The sequence shown here is derived from an EMBL/GenBank/DDBJ whole genome shotgun (WGS) entry which is preliminary data.</text>
</comment>
<dbReference type="InterPro" id="IPR002192">
    <property type="entry name" value="PPDK_AMP/ATP-bd"/>
</dbReference>
<name>A0A9J6NWI7_9CLOT</name>
<dbReference type="RefSeq" id="WP_420852324.1">
    <property type="nucleotide sequence ID" value="NZ_JAGSOJ010000001.1"/>
</dbReference>
<organism evidence="2 3">
    <name type="scientific">Oceanirhabdus seepicola</name>
    <dbReference type="NCBI Taxonomy" id="2828781"/>
    <lineage>
        <taxon>Bacteria</taxon>
        <taxon>Bacillati</taxon>
        <taxon>Bacillota</taxon>
        <taxon>Clostridia</taxon>
        <taxon>Eubacteriales</taxon>
        <taxon>Clostridiaceae</taxon>
        <taxon>Oceanirhabdus</taxon>
    </lineage>
</organism>